<accession>A0A5B8Y8R2</accession>
<organism evidence="9 10">
    <name type="scientific">Persicimonas caeni</name>
    <dbReference type="NCBI Taxonomy" id="2292766"/>
    <lineage>
        <taxon>Bacteria</taxon>
        <taxon>Deltaproteobacteria</taxon>
        <taxon>Bradymonadales</taxon>
        <taxon>Bradymonadaceae</taxon>
        <taxon>Persicimonas</taxon>
    </lineage>
</organism>
<keyword evidence="10" id="KW-1185">Reference proteome</keyword>
<protein>
    <submittedName>
        <fullName evidence="9">Biopolymer transporter ExbD</fullName>
    </submittedName>
</protein>
<keyword evidence="5 8" id="KW-1133">Transmembrane helix</keyword>
<evidence type="ECO:0000313" key="9">
    <source>
        <dbReference type="EMBL" id="QDG52948.1"/>
    </source>
</evidence>
<evidence type="ECO:0000256" key="6">
    <source>
        <dbReference type="ARBA" id="ARBA00023136"/>
    </source>
</evidence>
<name>A0A4Y6PX87_PERCE</name>
<dbReference type="Gene3D" id="3.30.420.270">
    <property type="match status" value="1"/>
</dbReference>
<comment type="subcellular location">
    <subcellularLocation>
        <location evidence="1">Cell membrane</location>
        <topology evidence="1">Single-pass membrane protein</topology>
    </subcellularLocation>
    <subcellularLocation>
        <location evidence="7">Cell membrane</location>
        <topology evidence="7">Single-pass type II membrane protein</topology>
    </subcellularLocation>
</comment>
<evidence type="ECO:0000256" key="4">
    <source>
        <dbReference type="ARBA" id="ARBA00022692"/>
    </source>
</evidence>
<gene>
    <name evidence="9" type="ORF">FIV42_20030</name>
</gene>
<dbReference type="RefSeq" id="WP_141199409.1">
    <property type="nucleotide sequence ID" value="NZ_CP041186.1"/>
</dbReference>
<evidence type="ECO:0000256" key="8">
    <source>
        <dbReference type="SAM" id="Phobius"/>
    </source>
</evidence>
<feature type="transmembrane region" description="Helical" evidence="8">
    <location>
        <begin position="21"/>
        <end position="39"/>
    </location>
</feature>
<evidence type="ECO:0000256" key="1">
    <source>
        <dbReference type="ARBA" id="ARBA00004162"/>
    </source>
</evidence>
<evidence type="ECO:0000256" key="5">
    <source>
        <dbReference type="ARBA" id="ARBA00022989"/>
    </source>
</evidence>
<evidence type="ECO:0000256" key="7">
    <source>
        <dbReference type="RuleBase" id="RU003879"/>
    </source>
</evidence>
<dbReference type="EMBL" id="CP041186">
    <property type="protein sequence ID" value="QDG52948.1"/>
    <property type="molecule type" value="Genomic_DNA"/>
</dbReference>
<dbReference type="InterPro" id="IPR003400">
    <property type="entry name" value="ExbD"/>
</dbReference>
<dbReference type="GO" id="GO:0005886">
    <property type="term" value="C:plasma membrane"/>
    <property type="evidence" value="ECO:0007669"/>
    <property type="project" value="UniProtKB-SubCell"/>
</dbReference>
<proteinExistence type="inferred from homology"/>
<dbReference type="PANTHER" id="PTHR30558:SF3">
    <property type="entry name" value="BIOPOLYMER TRANSPORT PROTEIN EXBD-RELATED"/>
    <property type="match status" value="1"/>
</dbReference>
<comment type="similarity">
    <text evidence="2 7">Belongs to the ExbD/TolR family.</text>
</comment>
<dbReference type="Pfam" id="PF02472">
    <property type="entry name" value="ExbD"/>
    <property type="match status" value="1"/>
</dbReference>
<evidence type="ECO:0000313" key="10">
    <source>
        <dbReference type="Proteomes" id="UP000315995"/>
    </source>
</evidence>
<accession>A0A4Y6PX87</accession>
<evidence type="ECO:0000256" key="3">
    <source>
        <dbReference type="ARBA" id="ARBA00022475"/>
    </source>
</evidence>
<sequence length="142" mass="15715">MSLRHSRKERRGEANLELTPLIDVVFLLLIFFLITTTFSKSQEAHIPINLPKAVSGEKATSGDKVVLFITAEGSVELKGDEPLQGNSIEEKLADLRERKPEANVVLKGDQKASHGKVIEVLDQIKQTGFKKVDLVISRPQGE</sequence>
<dbReference type="OrthoDB" id="8858387at2"/>
<dbReference type="GO" id="GO:0015031">
    <property type="term" value="P:protein transport"/>
    <property type="evidence" value="ECO:0007669"/>
    <property type="project" value="UniProtKB-KW"/>
</dbReference>
<keyword evidence="6 8" id="KW-0472">Membrane</keyword>
<dbReference type="GO" id="GO:0022857">
    <property type="term" value="F:transmembrane transporter activity"/>
    <property type="evidence" value="ECO:0007669"/>
    <property type="project" value="InterPro"/>
</dbReference>
<keyword evidence="4 7" id="KW-0812">Transmembrane</keyword>
<reference evidence="9 10" key="1">
    <citation type="submission" date="2019-06" db="EMBL/GenBank/DDBJ databases">
        <title>Persicimonas caeni gen. nov., sp. nov., a predatory bacterium isolated from solar saltern.</title>
        <authorList>
            <person name="Wang S."/>
        </authorList>
    </citation>
    <scope>NUCLEOTIDE SEQUENCE [LARGE SCALE GENOMIC DNA]</scope>
    <source>
        <strain evidence="9 10">YN101</strain>
    </source>
</reference>
<keyword evidence="3" id="KW-1003">Cell membrane</keyword>
<dbReference type="PANTHER" id="PTHR30558">
    <property type="entry name" value="EXBD MEMBRANE COMPONENT OF PMF-DRIVEN MACROMOLECULE IMPORT SYSTEM"/>
    <property type="match status" value="1"/>
</dbReference>
<keyword evidence="7" id="KW-0653">Protein transport</keyword>
<evidence type="ECO:0000256" key="2">
    <source>
        <dbReference type="ARBA" id="ARBA00005811"/>
    </source>
</evidence>
<dbReference type="AlphaFoldDB" id="A0A4Y6PX87"/>
<dbReference type="Proteomes" id="UP000315995">
    <property type="component" value="Chromosome"/>
</dbReference>
<keyword evidence="7" id="KW-0813">Transport</keyword>